<feature type="compositionally biased region" description="Low complexity" evidence="1">
    <location>
        <begin position="353"/>
        <end position="404"/>
    </location>
</feature>
<gene>
    <name evidence="2" type="ORF">FRACYDRAFT_263374</name>
</gene>
<evidence type="ECO:0000313" key="3">
    <source>
        <dbReference type="Proteomes" id="UP000095751"/>
    </source>
</evidence>
<dbReference type="Proteomes" id="UP000095751">
    <property type="component" value="Unassembled WGS sequence"/>
</dbReference>
<feature type="compositionally biased region" description="Low complexity" evidence="1">
    <location>
        <begin position="712"/>
        <end position="744"/>
    </location>
</feature>
<feature type="region of interest" description="Disordered" evidence="1">
    <location>
        <begin position="1"/>
        <end position="98"/>
    </location>
</feature>
<feature type="region of interest" description="Disordered" evidence="1">
    <location>
        <begin position="817"/>
        <end position="851"/>
    </location>
</feature>
<dbReference type="AlphaFoldDB" id="A0A1E7F1N8"/>
<feature type="compositionally biased region" description="Low complexity" evidence="1">
    <location>
        <begin position="61"/>
        <end position="85"/>
    </location>
</feature>
<dbReference type="EMBL" id="KV784366">
    <property type="protein sequence ID" value="OEU12029.1"/>
    <property type="molecule type" value="Genomic_DNA"/>
</dbReference>
<feature type="compositionally biased region" description="Low complexity" evidence="1">
    <location>
        <begin position="10"/>
        <end position="30"/>
    </location>
</feature>
<feature type="region of interest" description="Disordered" evidence="1">
    <location>
        <begin position="706"/>
        <end position="744"/>
    </location>
</feature>
<dbReference type="OrthoDB" id="42195at2759"/>
<organism evidence="2 3">
    <name type="scientific">Fragilariopsis cylindrus CCMP1102</name>
    <dbReference type="NCBI Taxonomy" id="635003"/>
    <lineage>
        <taxon>Eukaryota</taxon>
        <taxon>Sar</taxon>
        <taxon>Stramenopiles</taxon>
        <taxon>Ochrophyta</taxon>
        <taxon>Bacillariophyta</taxon>
        <taxon>Bacillariophyceae</taxon>
        <taxon>Bacillariophycidae</taxon>
        <taxon>Bacillariales</taxon>
        <taxon>Bacillariaceae</taxon>
        <taxon>Fragilariopsis</taxon>
    </lineage>
</organism>
<keyword evidence="3" id="KW-1185">Reference proteome</keyword>
<dbReference type="KEGG" id="fcy:FRACYDRAFT_263374"/>
<feature type="compositionally biased region" description="Basic and acidic residues" evidence="1">
    <location>
        <begin position="833"/>
        <end position="851"/>
    </location>
</feature>
<reference evidence="2 3" key="1">
    <citation type="submission" date="2016-09" db="EMBL/GenBank/DDBJ databases">
        <title>Extensive genetic diversity and differential bi-allelic expression allows diatom success in the polar Southern Ocean.</title>
        <authorList>
            <consortium name="DOE Joint Genome Institute"/>
            <person name="Mock T."/>
            <person name="Otillar R.P."/>
            <person name="Strauss J."/>
            <person name="Dupont C."/>
            <person name="Frickenhaus S."/>
            <person name="Maumus F."/>
            <person name="Mcmullan M."/>
            <person name="Sanges R."/>
            <person name="Schmutz J."/>
            <person name="Toseland A."/>
            <person name="Valas R."/>
            <person name="Veluchamy A."/>
            <person name="Ward B.J."/>
            <person name="Allen A."/>
            <person name="Barry K."/>
            <person name="Falciatore A."/>
            <person name="Ferrante M."/>
            <person name="Fortunato A.E."/>
            <person name="Gloeckner G."/>
            <person name="Gruber A."/>
            <person name="Hipkin R."/>
            <person name="Janech M."/>
            <person name="Kroth P."/>
            <person name="Leese F."/>
            <person name="Lindquist E."/>
            <person name="Lyon B.R."/>
            <person name="Martin J."/>
            <person name="Mayer C."/>
            <person name="Parker M."/>
            <person name="Quesneville H."/>
            <person name="Raymond J."/>
            <person name="Uhlig C."/>
            <person name="Valentin K.U."/>
            <person name="Worden A.Z."/>
            <person name="Armbrust E.V."/>
            <person name="Bowler C."/>
            <person name="Green B."/>
            <person name="Moulton V."/>
            <person name="Van Oosterhout C."/>
            <person name="Grigoriev I."/>
        </authorList>
    </citation>
    <scope>NUCLEOTIDE SEQUENCE [LARGE SCALE GENOMIC DNA]</scope>
    <source>
        <strain evidence="2 3">CCMP1102</strain>
    </source>
</reference>
<name>A0A1E7F1N8_9STRA</name>
<sequence>MNFDPVNIFGNNNKKNGNNNENASTTTATSAVDALSYNGPNPTPRRRSLFDFGGFGGFDGFDGFSRGLGLQQPPQQQQQQQQQQQDSPTAPSSNNSSNIDVVQSEKVAVDELLSNELLKLSVNDRTAIDEEIHGVTCLSPKESPEFLSRSLWAFQNEIDNTNSSIPYSKKQIYHDIVNRVSWRRTTRQLEQQQQQQQQQDSSTNNIGQQQPIPIPIPIPIEKHYVINDMNFRLRFLRCELFDIKKAVLRYFNYLNFINDLWGFDIVSQNTQIGIKDFTKSELKFFKRGLFQILPFRDRSGRRIIVVMGGMGTTNTLIARAKSYFYIWDVCTRDSIESQRKGAISITHQSAWTSGITTPSSSSGSGSGEATDGSLSDTSCSATTSSSVNSKRSLKSSNNNTSSSSKFQVPHKELKMVNDLFASIPTRITANHNLYPDTSIYRFISKLIMVSVVSGSTQRLRQKFHFGDEIELRYQLQGFGIPINLIPSTETGTVKLHNFNAWMKTRQIVEENPNDNNQYTYKIKNTNTKNSSKVTATTTTVTNIIVECPGTNDVIFRRGQSFKEHPGNDVFRDSILNYLTEKDNNNEVSTSTSTSIMSTAGSSAGSNYDSKNNNTVTAASMMVCDDSTTTKDNDSNNNRDRDELFCHWLLHEIQDSPRNGRFLEWDTDLNSWIQMFDSYKIKRKISVSLYNYEKRYSSKLRLRAQAQAQRSLSTTNNRNATSTTTTSTTASASAQHQQQQQQISSVIRGASTATFAATSTLNNNNYSSDDSGGGGGDSGGLNSMAYCFIDGGKPSSQKRHQAFQNCCVGVRFDNCGSNQNQNQQQHQQQYQHQNQHDGSNKKARTHSFDDSE</sequence>
<evidence type="ECO:0000313" key="2">
    <source>
        <dbReference type="EMBL" id="OEU12029.1"/>
    </source>
</evidence>
<feature type="region of interest" description="Disordered" evidence="1">
    <location>
        <begin position="187"/>
        <end position="213"/>
    </location>
</feature>
<proteinExistence type="predicted"/>
<protein>
    <submittedName>
        <fullName evidence="2">Uncharacterized protein</fullName>
    </submittedName>
</protein>
<feature type="compositionally biased region" description="Low complexity" evidence="1">
    <location>
        <begin position="817"/>
        <end position="832"/>
    </location>
</feature>
<accession>A0A1E7F1N8</accession>
<evidence type="ECO:0000256" key="1">
    <source>
        <dbReference type="SAM" id="MobiDB-lite"/>
    </source>
</evidence>
<dbReference type="InParanoid" id="A0A1E7F1N8"/>
<feature type="region of interest" description="Disordered" evidence="1">
    <location>
        <begin position="353"/>
        <end position="407"/>
    </location>
</feature>